<feature type="chain" id="PRO_5012982601" evidence="2">
    <location>
        <begin position="22"/>
        <end position="1001"/>
    </location>
</feature>
<sequence length="1001" mass="115118">MVSYIYITLFILSFAFLLIHASTSDLELENVTSDEDAVEVIDPSSDDVEVEEYLDENVDDDQSILEATPEDDFALSGVQITDEEADGDVNEDMPLENESIMDMEAEGDATVDVEEGDATTLDVEEGDATTLDVEEGDATTLDVEEGDATTLDVEEGDATTLGMEEGDATHVVEDGDATVGMEEKDGATYSMEAEGGETVDAEEDADLVTNLHRAGSTDSLFGKILDKDIIFDSIKSYEPMFKQIILDPSKLKEEQMPPMEELDATPEDDFYLGKSPHFTDEELGLMKEPVEEAPTEETPTEEGPIEELDATPEDDFELGKPLKEEEEEESTEEEPTEEEPTEEVPTEEEPTEEESIEELDATPEDDFKLGMPIEGEEEEEVVEEVPVEEVPVEEVPVEEEPTEEEPTEEEPIEELDATPEDDFELGKPLKEEEEESTEEEPTEEEPTEEVPTEEETTEEEPTEELDATPEDDFKLGKPIEGEEEEVVEEEPVEEIVEEGVPTEEEPTEEEPTEEEPTEEEPIEELDATPEDDFKLGKPIEGEEKVVEEVVEPSKFVKPSIMILNDEQLFAAILDDNLKYSNVKAFEPLFKYILKDPDAKPLPKESPKEEPVYRQEELDATPEDDFKLGELVEEVPVEEVPVEEVPVEEVPVEEEQVEEELVEEEQVEEEQVEEEQVEEEQVEEEQVEEEPAEEEPVEEELVEKVPQLKLVIPSEEEIMIKLGESAIHEKLPSAMIPVFDVEKIDIPKRFTEAEEFLYYAVKTKKYAQEDLLSRFWYTPEWKEFVDKLEKEWSLLEDSMNQKVAKFMKIRNDEWDGWMKKIEMKWSISSGKIAKLRAVTDSQNPSQWSDQSWNNWYKNELETRIDSNVDKWLNDTHSSVFQMVAKDIKNFEDKKIKEWMMYHWKNNEAGVAPEKIKFMTASRFVILARTKRWYNKDPKINRQRRELMKLFLYKENYYLIEGWNKWKQWKKAKSSMINSIYETLSAKRVPKEEWDTFIKQIIV</sequence>
<feature type="compositionally biased region" description="Basic and acidic residues" evidence="1">
    <location>
        <begin position="595"/>
        <end position="616"/>
    </location>
</feature>
<evidence type="ECO:0000313" key="5">
    <source>
        <dbReference type="Proteomes" id="UP000195521"/>
    </source>
</evidence>
<feature type="compositionally biased region" description="Acidic residues" evidence="1">
    <location>
        <begin position="324"/>
        <end position="364"/>
    </location>
</feature>
<dbReference type="GeneID" id="39747959"/>
<keyword evidence="5" id="KW-1185">Reference proteome</keyword>
<gene>
    <name evidence="4" type="ORF">PGO_094420</name>
</gene>
<dbReference type="Pfam" id="PF12319">
    <property type="entry name" value="TryThrA_C"/>
    <property type="match status" value="1"/>
</dbReference>
<feature type="compositionally biased region" description="Acidic residues" evidence="1">
    <location>
        <begin position="291"/>
        <end position="316"/>
    </location>
</feature>
<evidence type="ECO:0000256" key="1">
    <source>
        <dbReference type="SAM" id="MobiDB-lite"/>
    </source>
</evidence>
<dbReference type="Proteomes" id="UP000195521">
    <property type="component" value="Unassembled WGS sequence"/>
</dbReference>
<dbReference type="InterPro" id="IPR022089">
    <property type="entry name" value="Plasmodium-antigen_C"/>
</dbReference>
<dbReference type="OrthoDB" id="387681at2759"/>
<feature type="compositionally biased region" description="Acidic residues" evidence="1">
    <location>
        <begin position="431"/>
        <end position="470"/>
    </location>
</feature>
<evidence type="ECO:0000259" key="3">
    <source>
        <dbReference type="Pfam" id="PF12319"/>
    </source>
</evidence>
<name>A0A1Y1JFD7_PLAGO</name>
<feature type="compositionally biased region" description="Basic and acidic residues" evidence="1">
    <location>
        <begin position="471"/>
        <end position="480"/>
    </location>
</feature>
<dbReference type="RefSeq" id="XP_028543830.1">
    <property type="nucleotide sequence ID" value="XM_028688029.1"/>
</dbReference>
<dbReference type="AlphaFoldDB" id="A0A1Y1JFD7"/>
<feature type="domain" description="Tryptophan/threonine-rich plasmodium antigen C-terminal" evidence="3">
    <location>
        <begin position="779"/>
        <end position="994"/>
    </location>
</feature>
<feature type="compositionally biased region" description="Basic and acidic residues" evidence="1">
    <location>
        <begin position="531"/>
        <end position="540"/>
    </location>
</feature>
<comment type="caution">
    <text evidence="4">The sequence shown here is derived from an EMBL/GenBank/DDBJ whole genome shotgun (WGS) entry which is preliminary data.</text>
</comment>
<dbReference type="EMBL" id="BDQF01000010">
    <property type="protein sequence ID" value="GAW81241.1"/>
    <property type="molecule type" value="Genomic_DNA"/>
</dbReference>
<keyword evidence="2" id="KW-0732">Signal</keyword>
<evidence type="ECO:0000256" key="2">
    <source>
        <dbReference type="SAM" id="SignalP"/>
    </source>
</evidence>
<organism evidence="4 5">
    <name type="scientific">Plasmodium gonderi</name>
    <dbReference type="NCBI Taxonomy" id="77519"/>
    <lineage>
        <taxon>Eukaryota</taxon>
        <taxon>Sar</taxon>
        <taxon>Alveolata</taxon>
        <taxon>Apicomplexa</taxon>
        <taxon>Aconoidasida</taxon>
        <taxon>Haemosporida</taxon>
        <taxon>Plasmodiidae</taxon>
        <taxon>Plasmodium</taxon>
        <taxon>Plasmodium (Plasmodium)</taxon>
    </lineage>
</organism>
<accession>A0A1Y1JFD7</accession>
<reference evidence="5" key="1">
    <citation type="submission" date="2017-04" db="EMBL/GenBank/DDBJ databases">
        <title>Plasmodium gonderi genome.</title>
        <authorList>
            <person name="Arisue N."/>
            <person name="Honma H."/>
            <person name="Kawai S."/>
            <person name="Tougan T."/>
            <person name="Tanabe K."/>
            <person name="Horii T."/>
        </authorList>
    </citation>
    <scope>NUCLEOTIDE SEQUENCE [LARGE SCALE GENOMIC DNA]</scope>
    <source>
        <strain evidence="5">ATCC 30045</strain>
    </source>
</reference>
<feature type="region of interest" description="Disordered" evidence="1">
    <location>
        <begin position="638"/>
        <end position="699"/>
    </location>
</feature>
<feature type="compositionally biased region" description="Acidic residues" evidence="1">
    <location>
        <begin position="374"/>
        <end position="423"/>
    </location>
</feature>
<feature type="region of interest" description="Disordered" evidence="1">
    <location>
        <begin position="291"/>
        <end position="540"/>
    </location>
</feature>
<evidence type="ECO:0000313" key="4">
    <source>
        <dbReference type="EMBL" id="GAW81241.1"/>
    </source>
</evidence>
<protein>
    <submittedName>
        <fullName evidence="4">Tryptophan-rich antigen</fullName>
    </submittedName>
</protein>
<feature type="signal peptide" evidence="2">
    <location>
        <begin position="1"/>
        <end position="21"/>
    </location>
</feature>
<proteinExistence type="predicted"/>
<feature type="region of interest" description="Disordered" evidence="1">
    <location>
        <begin position="595"/>
        <end position="625"/>
    </location>
</feature>
<feature type="compositionally biased region" description="Acidic residues" evidence="1">
    <location>
        <begin position="481"/>
        <end position="530"/>
    </location>
</feature>